<proteinExistence type="predicted"/>
<dbReference type="PROSITE" id="PS51733">
    <property type="entry name" value="BPL_LPL_CATALYTIC"/>
    <property type="match status" value="1"/>
</dbReference>
<dbReference type="InterPro" id="IPR004408">
    <property type="entry name" value="Biotin_CoA_COase_ligase"/>
</dbReference>
<dbReference type="CDD" id="cd16442">
    <property type="entry name" value="BPL"/>
    <property type="match status" value="1"/>
</dbReference>
<dbReference type="GO" id="GO:0005737">
    <property type="term" value="C:cytoplasm"/>
    <property type="evidence" value="ECO:0007669"/>
    <property type="project" value="TreeGrafter"/>
</dbReference>
<dbReference type="RefSeq" id="WP_055270542.1">
    <property type="nucleotide sequence ID" value="NZ_CABMFH010000017.1"/>
</dbReference>
<gene>
    <name evidence="3" type="primary">birA</name>
    <name evidence="3" type="ORF">ERS852461_03705</name>
    <name evidence="4" type="ORF">NXY30_00375</name>
</gene>
<dbReference type="Proteomes" id="UP000095606">
    <property type="component" value="Unassembled WGS sequence"/>
</dbReference>
<dbReference type="PANTHER" id="PTHR12835:SF5">
    <property type="entry name" value="BIOTIN--PROTEIN LIGASE"/>
    <property type="match status" value="1"/>
</dbReference>
<dbReference type="PANTHER" id="PTHR12835">
    <property type="entry name" value="BIOTIN PROTEIN LIGASE"/>
    <property type="match status" value="1"/>
</dbReference>
<feature type="domain" description="BPL/LPL catalytic" evidence="2">
    <location>
        <begin position="1"/>
        <end position="188"/>
    </location>
</feature>
<keyword evidence="6" id="KW-1185">Reference proteome</keyword>
<reference evidence="4" key="2">
    <citation type="submission" date="2022-08" db="EMBL/GenBank/DDBJ databases">
        <title>Genome Sequencing of Bacteroides fragilis Group Isolates with Nanopore Technology.</title>
        <authorList>
            <person name="Tisza M.J."/>
            <person name="Smith D."/>
            <person name="Dekker J.P."/>
        </authorList>
    </citation>
    <scope>NUCLEOTIDE SEQUENCE</scope>
    <source>
        <strain evidence="4">BFG-527</strain>
    </source>
</reference>
<evidence type="ECO:0000259" key="2">
    <source>
        <dbReference type="PROSITE" id="PS51733"/>
    </source>
</evidence>
<dbReference type="InterPro" id="IPR045864">
    <property type="entry name" value="aa-tRNA-synth_II/BPL/LPL"/>
</dbReference>
<evidence type="ECO:0000313" key="5">
    <source>
        <dbReference type="Proteomes" id="UP000095606"/>
    </source>
</evidence>
<dbReference type="NCBIfam" id="TIGR00121">
    <property type="entry name" value="birA_ligase"/>
    <property type="match status" value="1"/>
</dbReference>
<evidence type="ECO:0000256" key="1">
    <source>
        <dbReference type="ARBA" id="ARBA00022598"/>
    </source>
</evidence>
<keyword evidence="1 4" id="KW-0436">Ligase</keyword>
<dbReference type="GeneID" id="69587237"/>
<dbReference type="EC" id="6.3.4.15" evidence="4"/>
<sequence>MMPSLDTLFPVPLIHISETNSTNSYLQTLCSKQQEVAEFTTVVADFQTSGRGQRGNSWESEPGKNLLFSFVLFPEFLEARRQFLISQVVSLAIKEELDSYTDDISIKWPNDIYWKNKKICGMLIENDLMGRTIRQSISGIGINVNQEAFHSSAPNPVSLQQITGKQYEIFGILRNIMLRVQSYYELLRNDDTEFIANRYEKALFRKEGMHRYKDPDGEFFARIVCVEPEGRLILEDETLRKRGYMFKEVEYLLI</sequence>
<organism evidence="3 5">
    <name type="scientific">Bacteroides faecis</name>
    <dbReference type="NCBI Taxonomy" id="674529"/>
    <lineage>
        <taxon>Bacteria</taxon>
        <taxon>Pseudomonadati</taxon>
        <taxon>Bacteroidota</taxon>
        <taxon>Bacteroidia</taxon>
        <taxon>Bacteroidales</taxon>
        <taxon>Bacteroidaceae</taxon>
        <taxon>Bacteroides</taxon>
    </lineage>
</organism>
<evidence type="ECO:0000313" key="3">
    <source>
        <dbReference type="EMBL" id="CUP91446.1"/>
    </source>
</evidence>
<name>A0A174S4L1_9BACE</name>
<dbReference type="Gene3D" id="3.30.930.10">
    <property type="entry name" value="Bira Bifunctional Protein, Domain 2"/>
    <property type="match status" value="1"/>
</dbReference>
<dbReference type="SUPFAM" id="SSF55681">
    <property type="entry name" value="Class II aaRS and biotin synthetases"/>
    <property type="match status" value="1"/>
</dbReference>
<reference evidence="3 5" key="1">
    <citation type="submission" date="2015-09" db="EMBL/GenBank/DDBJ databases">
        <authorList>
            <consortium name="Pathogen Informatics"/>
        </authorList>
    </citation>
    <scope>NUCLEOTIDE SEQUENCE [LARGE SCALE GENOMIC DNA]</scope>
    <source>
        <strain evidence="3 5">2789STDY5834846</strain>
    </source>
</reference>
<dbReference type="InterPro" id="IPR004143">
    <property type="entry name" value="BPL_LPL_catalytic"/>
</dbReference>
<protein>
    <submittedName>
        <fullName evidence="3">Biotin--(Acetyl-CoA carboxylase) synthetase</fullName>
    </submittedName>
    <submittedName>
        <fullName evidence="4">Biotin--[acetyl-CoA-carboxylase] ligase</fullName>
        <ecNumber evidence="4">6.3.4.15</ecNumber>
    </submittedName>
</protein>
<dbReference type="AlphaFoldDB" id="A0A174S4L1"/>
<accession>A0A3E5G7N1</accession>
<dbReference type="GO" id="GO:0004077">
    <property type="term" value="F:biotin--[biotin carboxyl-carrier protein] ligase activity"/>
    <property type="evidence" value="ECO:0007669"/>
    <property type="project" value="UniProtKB-EC"/>
</dbReference>
<dbReference type="Pfam" id="PF03099">
    <property type="entry name" value="BPL_LplA_LipB"/>
    <property type="match status" value="1"/>
</dbReference>
<accession>A0A174S4L1</accession>
<dbReference type="Proteomes" id="UP001060104">
    <property type="component" value="Chromosome"/>
</dbReference>
<evidence type="ECO:0000313" key="4">
    <source>
        <dbReference type="EMBL" id="UVQ74940.1"/>
    </source>
</evidence>
<dbReference type="EMBL" id="CZAE01000020">
    <property type="protein sequence ID" value="CUP91446.1"/>
    <property type="molecule type" value="Genomic_DNA"/>
</dbReference>
<evidence type="ECO:0000313" key="6">
    <source>
        <dbReference type="Proteomes" id="UP001060104"/>
    </source>
</evidence>
<dbReference type="EMBL" id="CP103141">
    <property type="protein sequence ID" value="UVQ74940.1"/>
    <property type="molecule type" value="Genomic_DNA"/>
</dbReference>